<dbReference type="PROSITE" id="PS50280">
    <property type="entry name" value="SET"/>
    <property type="match status" value="1"/>
</dbReference>
<keyword evidence="1" id="KW-0489">Methyltransferase</keyword>
<dbReference type="InterPro" id="IPR036464">
    <property type="entry name" value="Rubisco_LSMT_subst-bd_sf"/>
</dbReference>
<reference evidence="6" key="1">
    <citation type="submission" date="2025-08" db="UniProtKB">
        <authorList>
            <consortium name="RefSeq"/>
        </authorList>
    </citation>
    <scope>IDENTIFICATION</scope>
</reference>
<dbReference type="RefSeq" id="XP_039115438.1">
    <property type="nucleotide sequence ID" value="XM_039259504.1"/>
</dbReference>
<proteinExistence type="predicted"/>
<dbReference type="PANTHER" id="PTHR13271">
    <property type="entry name" value="UNCHARACTERIZED PUTATIVE METHYLTRANSFERASE"/>
    <property type="match status" value="1"/>
</dbReference>
<dbReference type="Proteomes" id="UP001515500">
    <property type="component" value="Chromosome 19"/>
</dbReference>
<accession>A0AB40AKT2</accession>
<dbReference type="GeneID" id="120250674"/>
<dbReference type="InterPro" id="IPR046341">
    <property type="entry name" value="SET_dom_sf"/>
</dbReference>
<evidence type="ECO:0000256" key="2">
    <source>
        <dbReference type="ARBA" id="ARBA00022679"/>
    </source>
</evidence>
<dbReference type="InterPro" id="IPR050600">
    <property type="entry name" value="SETD3_SETD6_MTase"/>
</dbReference>
<organism evidence="5 6">
    <name type="scientific">Dioscorea cayennensis subsp. rotundata</name>
    <name type="common">White Guinea yam</name>
    <name type="synonym">Dioscorea rotundata</name>
    <dbReference type="NCBI Taxonomy" id="55577"/>
    <lineage>
        <taxon>Eukaryota</taxon>
        <taxon>Viridiplantae</taxon>
        <taxon>Streptophyta</taxon>
        <taxon>Embryophyta</taxon>
        <taxon>Tracheophyta</taxon>
        <taxon>Spermatophyta</taxon>
        <taxon>Magnoliopsida</taxon>
        <taxon>Liliopsida</taxon>
        <taxon>Dioscoreales</taxon>
        <taxon>Dioscoreaceae</taxon>
        <taxon>Dioscorea</taxon>
    </lineage>
</organism>
<keyword evidence="5" id="KW-1185">Reference proteome</keyword>
<dbReference type="GO" id="GO:0032259">
    <property type="term" value="P:methylation"/>
    <property type="evidence" value="ECO:0007669"/>
    <property type="project" value="UniProtKB-KW"/>
</dbReference>
<dbReference type="FunFam" id="3.90.1410.10:FF:000012">
    <property type="entry name" value="Protein SET DOMAIN GROUP 40"/>
    <property type="match status" value="1"/>
</dbReference>
<evidence type="ECO:0000256" key="3">
    <source>
        <dbReference type="ARBA" id="ARBA00022691"/>
    </source>
</evidence>
<feature type="domain" description="SET" evidence="4">
    <location>
        <begin position="37"/>
        <end position="282"/>
    </location>
</feature>
<dbReference type="SUPFAM" id="SSF82199">
    <property type="entry name" value="SET domain"/>
    <property type="match status" value="1"/>
</dbReference>
<dbReference type="GO" id="GO:0016279">
    <property type="term" value="F:protein-lysine N-methyltransferase activity"/>
    <property type="evidence" value="ECO:0007669"/>
    <property type="project" value="TreeGrafter"/>
</dbReference>
<evidence type="ECO:0000259" key="4">
    <source>
        <dbReference type="PROSITE" id="PS50280"/>
    </source>
</evidence>
<dbReference type="Pfam" id="PF00856">
    <property type="entry name" value="SET"/>
    <property type="match status" value="1"/>
</dbReference>
<gene>
    <name evidence="6" type="primary">LOC120250674</name>
</gene>
<dbReference type="PANTHER" id="PTHR13271:SF91">
    <property type="entry name" value="PROTEIN SET DOMAIN GROUP 40"/>
    <property type="match status" value="1"/>
</dbReference>
<dbReference type="SUPFAM" id="SSF81822">
    <property type="entry name" value="RuBisCo LSMT C-terminal, substrate-binding domain"/>
    <property type="match status" value="1"/>
</dbReference>
<dbReference type="InterPro" id="IPR015353">
    <property type="entry name" value="Rubisco_LSMT_subst-bd"/>
</dbReference>
<dbReference type="Gene3D" id="3.90.1420.10">
    <property type="entry name" value="Rubisco LSMT, substrate-binding domain"/>
    <property type="match status" value="1"/>
</dbReference>
<evidence type="ECO:0000313" key="6">
    <source>
        <dbReference type="RefSeq" id="XP_039115438.1"/>
    </source>
</evidence>
<protein>
    <submittedName>
        <fullName evidence="6">Protein SET DOMAIN GROUP 40</fullName>
    </submittedName>
</protein>
<dbReference type="InterPro" id="IPR001214">
    <property type="entry name" value="SET_dom"/>
</dbReference>
<evidence type="ECO:0000313" key="5">
    <source>
        <dbReference type="Proteomes" id="UP001515500"/>
    </source>
</evidence>
<dbReference type="AlphaFoldDB" id="A0AB40AKT2"/>
<evidence type="ECO:0000256" key="1">
    <source>
        <dbReference type="ARBA" id="ARBA00022603"/>
    </source>
</evidence>
<dbReference type="Pfam" id="PF09273">
    <property type="entry name" value="Rubis-subs-bind"/>
    <property type="match status" value="1"/>
</dbReference>
<name>A0AB40AKT2_DIOCR</name>
<keyword evidence="2" id="KW-0808">Transferase</keyword>
<keyword evidence="3" id="KW-0949">S-adenosyl-L-methionine</keyword>
<dbReference type="CDD" id="cd10527">
    <property type="entry name" value="SET_LSMT"/>
    <property type="match status" value="1"/>
</dbReference>
<sequence>MEESSELEALLRWAAMVGISDSPSSSAPPSRTSCLGHSLAVASFPDAGGRGLAAVRDLKKGELVLRVPRSALLTRERVVEADEKLSDCIRRHPCLSSTQILSVCLLVEVGKGKKSWWYPYLVQLPRHYDTLSNFTQFEIQALQIEDAKWVSDKAVSNARSEWKEAVLVMQEIDLKSQLQSFRAWLWASATISSRTLHVPWDSAGCLCPVGDLFNYAAPKEEYSSDAASLSEHNDTEGALDAKQPDSYSVRLTDGGYEAETSSYCFYAKRYYRKGEQVLLSYGTYTNLELLEHYGFLLDTNPNDKAFIELDADVCRISSWPKDSLYIQPDGSPSFALLCALRLWATPANHRKAVKHMFYTGSMLSVENELFIMKWLAKKCQQLLGRMPTTMDEDNLLLRRINMMLDQPSCVEGVEAYSCRELESFLQVNCLVNQATESQLSVKAKRSLERFKLAIKWRLSHKTMLLNCVSHCKRISDRLSSQH</sequence>
<dbReference type="Gene3D" id="3.90.1410.10">
    <property type="entry name" value="set domain protein methyltransferase, domain 1"/>
    <property type="match status" value="1"/>
</dbReference>